<dbReference type="Pfam" id="PF25431">
    <property type="entry name" value="zf-C17orf113"/>
    <property type="match status" value="1"/>
</dbReference>
<feature type="compositionally biased region" description="Low complexity" evidence="1">
    <location>
        <begin position="67"/>
        <end position="76"/>
    </location>
</feature>
<dbReference type="OrthoDB" id="10046039at2759"/>
<evidence type="ECO:0000256" key="1">
    <source>
        <dbReference type="SAM" id="MobiDB-lite"/>
    </source>
</evidence>
<feature type="domain" description="C17orf113 probable zinc finger" evidence="2">
    <location>
        <begin position="173"/>
        <end position="230"/>
    </location>
</feature>
<dbReference type="InterPro" id="IPR057456">
    <property type="entry name" value="Znf_C17orf113"/>
</dbReference>
<gene>
    <name evidence="3" type="primary">ZNF862</name>
    <name evidence="3" type="ORF">BLAG_LOCUS7657</name>
</gene>
<keyword evidence="4" id="KW-1185">Reference proteome</keyword>
<dbReference type="PANTHER" id="PTHR46880">
    <property type="entry name" value="RAS-ASSOCIATING DOMAIN-CONTAINING PROTEIN"/>
    <property type="match status" value="1"/>
</dbReference>
<dbReference type="Proteomes" id="UP000838412">
    <property type="component" value="Chromosome 14"/>
</dbReference>
<reference evidence="3" key="1">
    <citation type="submission" date="2022-01" db="EMBL/GenBank/DDBJ databases">
        <authorList>
            <person name="Braso-Vives M."/>
        </authorList>
    </citation>
    <scope>NUCLEOTIDE SEQUENCE</scope>
</reference>
<evidence type="ECO:0000313" key="3">
    <source>
        <dbReference type="EMBL" id="CAH1245283.1"/>
    </source>
</evidence>
<feature type="compositionally biased region" description="Acidic residues" evidence="1">
    <location>
        <begin position="909"/>
        <end position="924"/>
    </location>
</feature>
<feature type="region of interest" description="Disordered" evidence="1">
    <location>
        <begin position="1"/>
        <end position="76"/>
    </location>
</feature>
<sequence>MEAEFDSDDNHSGNEGPGSPEAMSGGESDAEVSVGNDQPEEIELHVLSSTPAETDKAPASGAEENLTSTCSGAGPSTGSATVGTSSVCSQGSVAGAVCPAIPLEEGQALVHSLFDTTTKLVHSYYTCRAKSCCTMSHTEIQRVKQSKEKFKHSWLFEKDVSFDENVGVWFLVYVEGEGMYCLLCKKHKQVNLQNKSDKFVGDPSVRFKKSAIREHARSDKHERSSDAECQHRRGSILHQELEKKRGAHFSSVYKAFGCAYYLATEHIANRKFFSLVNFLEGIGVPDLKYFEHRSQGSVREIFLTIGEKIQENVVERIKKSEVFGVLIDDVTDAASLEQMITFVQFVDADNNKAAVAFLGTKDVLETHESANAEALIDNFTDLLEACGLQLSNIHGLCSDGASVMLGSKNGFAAKLKRLPGCGHILAFHCVCHKLALACCDTSAELKSIKDVETVLFNVWKWLSGSPKRTAAFVKSQLTIKGMMGAKSPSAQQSVCRKLKRACHTRWLSFDQAVKTVYADFWAILQTLSAFESCPVATGLLKKMKSPRFLGIIIILENVLPHLAELSKSFQASTLNFSRVSPAITKAKDELREIARSNIVRNQLRADLNPKDGQFRHTDIKLTETVEVQVAKLAQTYTDALCGNIDRRFEGSLPVMSALSIFDLEALPNPESETGRFRSYGSEEIDVLADHFFESSEEKQHQLTAEWSKFKYDMHANLKPQLPKDPVTQTPTVESSTQWCLERVIELKTSYGHVYPLLVYIAKVALVLPLSNAWPERGASKVKLIKNRLRTRLGGDMLNALLNMSINGPAVNSPEACSMLTQAVETWFSAKKRHGSKRLAQERRQQERMQKALIKLQQLYGEEEADVTMADPETEEDEEEAEIIKLNHLKVLEKKDAAAVAKAIMGETPPDSECDSDSDADDYWK</sequence>
<evidence type="ECO:0000259" key="2">
    <source>
        <dbReference type="Pfam" id="PF25431"/>
    </source>
</evidence>
<evidence type="ECO:0000313" key="4">
    <source>
        <dbReference type="Proteomes" id="UP000838412"/>
    </source>
</evidence>
<dbReference type="EMBL" id="OV696699">
    <property type="protein sequence ID" value="CAH1245283.1"/>
    <property type="molecule type" value="Genomic_DNA"/>
</dbReference>
<dbReference type="AlphaFoldDB" id="A0A8K0EDT1"/>
<dbReference type="SUPFAM" id="SSF53098">
    <property type="entry name" value="Ribonuclease H-like"/>
    <property type="match status" value="1"/>
</dbReference>
<organism evidence="3 4">
    <name type="scientific">Branchiostoma lanceolatum</name>
    <name type="common">Common lancelet</name>
    <name type="synonym">Amphioxus lanceolatum</name>
    <dbReference type="NCBI Taxonomy" id="7740"/>
    <lineage>
        <taxon>Eukaryota</taxon>
        <taxon>Metazoa</taxon>
        <taxon>Chordata</taxon>
        <taxon>Cephalochordata</taxon>
        <taxon>Leptocardii</taxon>
        <taxon>Amphioxiformes</taxon>
        <taxon>Branchiostomatidae</taxon>
        <taxon>Branchiostoma</taxon>
    </lineage>
</organism>
<protein>
    <submittedName>
        <fullName evidence="3">ZNF862 protein</fullName>
    </submittedName>
</protein>
<name>A0A8K0EDT1_BRALA</name>
<dbReference type="PANTHER" id="PTHR46880:SF5">
    <property type="entry name" value="DUF4371 DOMAIN-CONTAINING PROTEIN"/>
    <property type="match status" value="1"/>
</dbReference>
<feature type="region of interest" description="Disordered" evidence="1">
    <location>
        <begin position="902"/>
        <end position="924"/>
    </location>
</feature>
<proteinExistence type="predicted"/>
<accession>A0A8K0EDT1</accession>
<dbReference type="InterPro" id="IPR012337">
    <property type="entry name" value="RNaseH-like_sf"/>
</dbReference>